<evidence type="ECO:0000313" key="3">
    <source>
        <dbReference type="Proteomes" id="UP001152523"/>
    </source>
</evidence>
<sequence length="111" mass="12820">MHFLLKNNGVMSFFQGVLRFSIINICEDNNKEFEAFLSDLGGGVLTGGFIKQCEICYELGHGDDMYTLGCACNLWYCRRCDAFYDLGFLRELRNPFHYALTRGSFVHFWCS</sequence>
<gene>
    <name evidence="1" type="ORF">CEPIT_LOCUS19522</name>
    <name evidence="2" type="ORF">CEPIT_LOCUS33328</name>
</gene>
<keyword evidence="3" id="KW-1185">Reference proteome</keyword>
<comment type="caution">
    <text evidence="1">The sequence shown here is derived from an EMBL/GenBank/DDBJ whole genome shotgun (WGS) entry which is preliminary data.</text>
</comment>
<name>A0AAV0E1V3_9ASTE</name>
<organism evidence="1 3">
    <name type="scientific">Cuscuta epithymum</name>
    <dbReference type="NCBI Taxonomy" id="186058"/>
    <lineage>
        <taxon>Eukaryota</taxon>
        <taxon>Viridiplantae</taxon>
        <taxon>Streptophyta</taxon>
        <taxon>Embryophyta</taxon>
        <taxon>Tracheophyta</taxon>
        <taxon>Spermatophyta</taxon>
        <taxon>Magnoliopsida</taxon>
        <taxon>eudicotyledons</taxon>
        <taxon>Gunneridae</taxon>
        <taxon>Pentapetalae</taxon>
        <taxon>asterids</taxon>
        <taxon>lamiids</taxon>
        <taxon>Solanales</taxon>
        <taxon>Convolvulaceae</taxon>
        <taxon>Cuscuteae</taxon>
        <taxon>Cuscuta</taxon>
        <taxon>Cuscuta subgen. Cuscuta</taxon>
    </lineage>
</organism>
<accession>A0AAV0E1V3</accession>
<evidence type="ECO:0000313" key="2">
    <source>
        <dbReference type="EMBL" id="CAH9133937.1"/>
    </source>
</evidence>
<dbReference type="Proteomes" id="UP001152523">
    <property type="component" value="Unassembled WGS sequence"/>
</dbReference>
<dbReference type="EMBL" id="CAMAPF010000979">
    <property type="protein sequence ID" value="CAH9133937.1"/>
    <property type="molecule type" value="Genomic_DNA"/>
</dbReference>
<dbReference type="AlphaFoldDB" id="A0AAV0E1V3"/>
<reference evidence="1" key="1">
    <citation type="submission" date="2022-07" db="EMBL/GenBank/DDBJ databases">
        <authorList>
            <person name="Macas J."/>
            <person name="Novak P."/>
            <person name="Neumann P."/>
        </authorList>
    </citation>
    <scope>NUCLEOTIDE SEQUENCE</scope>
</reference>
<evidence type="ECO:0000313" key="1">
    <source>
        <dbReference type="EMBL" id="CAH9111467.1"/>
    </source>
</evidence>
<protein>
    <submittedName>
        <fullName evidence="1">Uncharacterized protein</fullName>
    </submittedName>
</protein>
<dbReference type="EMBL" id="CAMAPF010000182">
    <property type="protein sequence ID" value="CAH9111467.1"/>
    <property type="molecule type" value="Genomic_DNA"/>
</dbReference>
<proteinExistence type="predicted"/>